<dbReference type="PANTHER" id="PTHR42718:SF46">
    <property type="entry name" value="BLR6921 PROTEIN"/>
    <property type="match status" value="1"/>
</dbReference>
<feature type="transmembrane region" description="Helical" evidence="8">
    <location>
        <begin position="194"/>
        <end position="213"/>
    </location>
</feature>
<organism evidence="10 11">
    <name type="scientific">Variovorax guangxiensis</name>
    <dbReference type="NCBI Taxonomy" id="1775474"/>
    <lineage>
        <taxon>Bacteria</taxon>
        <taxon>Pseudomonadati</taxon>
        <taxon>Pseudomonadota</taxon>
        <taxon>Betaproteobacteria</taxon>
        <taxon>Burkholderiales</taxon>
        <taxon>Comamonadaceae</taxon>
        <taxon>Variovorax</taxon>
    </lineage>
</organism>
<name>A0A840FWK0_9BURK</name>
<feature type="transmembrane region" description="Helical" evidence="8">
    <location>
        <begin position="234"/>
        <end position="253"/>
    </location>
</feature>
<keyword evidence="6 8" id="KW-0472">Membrane</keyword>
<dbReference type="Pfam" id="PF07690">
    <property type="entry name" value="MFS_1"/>
    <property type="match status" value="1"/>
</dbReference>
<comment type="subcellular location">
    <subcellularLocation>
        <location evidence="1">Cell membrane</location>
        <topology evidence="1">Multi-pass membrane protein</topology>
    </subcellularLocation>
</comment>
<dbReference type="Gene3D" id="1.20.1250.20">
    <property type="entry name" value="MFS general substrate transporter like domains"/>
    <property type="match status" value="1"/>
</dbReference>
<dbReference type="GO" id="GO:0005886">
    <property type="term" value="C:plasma membrane"/>
    <property type="evidence" value="ECO:0007669"/>
    <property type="project" value="UniProtKB-SubCell"/>
</dbReference>
<evidence type="ECO:0000256" key="2">
    <source>
        <dbReference type="ARBA" id="ARBA00022448"/>
    </source>
</evidence>
<dbReference type="InterPro" id="IPR020846">
    <property type="entry name" value="MFS_dom"/>
</dbReference>
<dbReference type="Gene3D" id="1.20.1720.10">
    <property type="entry name" value="Multidrug resistance protein D"/>
    <property type="match status" value="1"/>
</dbReference>
<feature type="transmembrane region" description="Helical" evidence="8">
    <location>
        <begin position="368"/>
        <end position="390"/>
    </location>
</feature>
<dbReference type="PANTHER" id="PTHR42718">
    <property type="entry name" value="MAJOR FACILITATOR SUPERFAMILY MULTIDRUG TRANSPORTER MFSC"/>
    <property type="match status" value="1"/>
</dbReference>
<proteinExistence type="predicted"/>
<feature type="transmembrane region" description="Helical" evidence="8">
    <location>
        <begin position="302"/>
        <end position="327"/>
    </location>
</feature>
<keyword evidence="3" id="KW-1003">Cell membrane</keyword>
<evidence type="ECO:0000256" key="8">
    <source>
        <dbReference type="SAM" id="Phobius"/>
    </source>
</evidence>
<feature type="transmembrane region" description="Helical" evidence="8">
    <location>
        <begin position="41"/>
        <end position="67"/>
    </location>
</feature>
<keyword evidence="5 8" id="KW-1133">Transmembrane helix</keyword>
<feature type="transmembrane region" description="Helical" evidence="8">
    <location>
        <begin position="265"/>
        <end position="282"/>
    </location>
</feature>
<evidence type="ECO:0000259" key="9">
    <source>
        <dbReference type="PROSITE" id="PS50850"/>
    </source>
</evidence>
<feature type="transmembrane region" description="Helical" evidence="8">
    <location>
        <begin position="462"/>
        <end position="481"/>
    </location>
</feature>
<keyword evidence="2" id="KW-0813">Transport</keyword>
<evidence type="ECO:0000256" key="3">
    <source>
        <dbReference type="ARBA" id="ARBA00022475"/>
    </source>
</evidence>
<evidence type="ECO:0000313" key="11">
    <source>
        <dbReference type="Proteomes" id="UP000524450"/>
    </source>
</evidence>
<dbReference type="SUPFAM" id="SSF103473">
    <property type="entry name" value="MFS general substrate transporter"/>
    <property type="match status" value="1"/>
</dbReference>
<dbReference type="GO" id="GO:0022857">
    <property type="term" value="F:transmembrane transporter activity"/>
    <property type="evidence" value="ECO:0007669"/>
    <property type="project" value="InterPro"/>
</dbReference>
<dbReference type="InterPro" id="IPR036259">
    <property type="entry name" value="MFS_trans_sf"/>
</dbReference>
<protein>
    <submittedName>
        <fullName evidence="10">DHA2 family multidrug resistance protein-like MFS transporter</fullName>
    </submittedName>
</protein>
<evidence type="ECO:0000256" key="4">
    <source>
        <dbReference type="ARBA" id="ARBA00022692"/>
    </source>
</evidence>
<keyword evidence="4 8" id="KW-0812">Transmembrane</keyword>
<evidence type="ECO:0000256" key="5">
    <source>
        <dbReference type="ARBA" id="ARBA00022989"/>
    </source>
</evidence>
<dbReference type="Proteomes" id="UP000524450">
    <property type="component" value="Unassembled WGS sequence"/>
</dbReference>
<evidence type="ECO:0000256" key="1">
    <source>
        <dbReference type="ARBA" id="ARBA00004651"/>
    </source>
</evidence>
<evidence type="ECO:0000256" key="6">
    <source>
        <dbReference type="ARBA" id="ARBA00023136"/>
    </source>
</evidence>
<dbReference type="CDD" id="cd17321">
    <property type="entry name" value="MFS_MMR_MDR_like"/>
    <property type="match status" value="1"/>
</dbReference>
<dbReference type="InterPro" id="IPR011701">
    <property type="entry name" value="MFS"/>
</dbReference>
<feature type="transmembrane region" description="Helical" evidence="8">
    <location>
        <begin position="138"/>
        <end position="156"/>
    </location>
</feature>
<dbReference type="PROSITE" id="PS50850">
    <property type="entry name" value="MFS"/>
    <property type="match status" value="1"/>
</dbReference>
<evidence type="ECO:0000313" key="10">
    <source>
        <dbReference type="EMBL" id="MBB4221581.1"/>
    </source>
</evidence>
<feature type="transmembrane region" description="Helical" evidence="8">
    <location>
        <begin position="339"/>
        <end position="361"/>
    </location>
</feature>
<feature type="domain" description="Major facilitator superfamily (MFS) profile" evidence="9">
    <location>
        <begin position="42"/>
        <end position="490"/>
    </location>
</feature>
<reference evidence="10 11" key="1">
    <citation type="submission" date="2020-08" db="EMBL/GenBank/DDBJ databases">
        <title>Genomic Encyclopedia of Type Strains, Phase IV (KMG-V): Genome sequencing to study the core and pangenomes of soil and plant-associated prokaryotes.</title>
        <authorList>
            <person name="Whitman W."/>
        </authorList>
    </citation>
    <scope>NUCLEOTIDE SEQUENCE [LARGE SCALE GENOMIC DNA]</scope>
    <source>
        <strain evidence="10 11">34/80</strain>
    </source>
</reference>
<gene>
    <name evidence="10" type="ORF">GGD71_002341</name>
</gene>
<dbReference type="RefSeq" id="WP_184637780.1">
    <property type="nucleotide sequence ID" value="NZ_JACIFZ010000002.1"/>
</dbReference>
<accession>A0A840FWK0</accession>
<evidence type="ECO:0000256" key="7">
    <source>
        <dbReference type="SAM" id="MobiDB-lite"/>
    </source>
</evidence>
<feature type="transmembrane region" description="Helical" evidence="8">
    <location>
        <begin position="79"/>
        <end position="96"/>
    </location>
</feature>
<sequence>MNTVRAGAALPAAEDNDNGDNRGGNAGPRPVDGLSQPERGWAMLVIILGLIVAVLDGTIVNLALPGIARELNASPSQSIWVVNAYQIATLVMLLPLASLGDLVGYRRVYLVGMAVFTLSSLAATFANSLGTLIAARAFQGLGAAGIMSVNAALVRLTYPSSQLGKGMAINSLVVATSSVAGPSVAAAILSVASWPWLFAINVPLGLVTFALGMKALPFNRVPPAAGLRFSPVDVALNVLMFSLVFLGVDRLGVREGTVQGGDSQASAWAILLAGLVVGFIYLRRQRREAVPLFPIDLLRIPVFALSMSTSVAAFCAQMLAYIALPFLLLEVYGRSHIEAGLLITAWPLAIVVMAPIAGRLIGRYPDGLLGGIGLGLLATGLALLAALPARPGNADIAWRMALCGLGFGLFQSPNNHTIVTSPPAHRSGAASGMLGTARLTGQTLGAVVLAGVFSIWSPHGGHGPVVALVLAASFAAVAAVFSSLRLKTTSHGG</sequence>
<comment type="caution">
    <text evidence="10">The sequence shown here is derived from an EMBL/GenBank/DDBJ whole genome shotgun (WGS) entry which is preliminary data.</text>
</comment>
<dbReference type="EMBL" id="JACIFZ010000002">
    <property type="protein sequence ID" value="MBB4221581.1"/>
    <property type="molecule type" value="Genomic_DNA"/>
</dbReference>
<feature type="region of interest" description="Disordered" evidence="7">
    <location>
        <begin position="1"/>
        <end position="34"/>
    </location>
</feature>
<feature type="transmembrane region" description="Helical" evidence="8">
    <location>
        <begin position="168"/>
        <end position="188"/>
    </location>
</feature>
<feature type="transmembrane region" description="Helical" evidence="8">
    <location>
        <begin position="108"/>
        <end position="126"/>
    </location>
</feature>
<dbReference type="AlphaFoldDB" id="A0A840FWK0"/>